<evidence type="ECO:0000313" key="3">
    <source>
        <dbReference type="Proteomes" id="UP001049176"/>
    </source>
</evidence>
<dbReference type="Proteomes" id="UP001049176">
    <property type="component" value="Chromosome 5"/>
</dbReference>
<evidence type="ECO:0000313" key="2">
    <source>
        <dbReference type="EMBL" id="KAG7092977.1"/>
    </source>
</evidence>
<proteinExistence type="predicted"/>
<reference evidence="2" key="1">
    <citation type="journal article" date="2021" name="Genome Biol. Evol.">
        <title>The assembled and annotated genome of the fairy-ring fungus Marasmius oreades.</title>
        <authorList>
            <person name="Hiltunen M."/>
            <person name="Ament-Velasquez S.L."/>
            <person name="Johannesson H."/>
        </authorList>
    </citation>
    <scope>NUCLEOTIDE SEQUENCE</scope>
    <source>
        <strain evidence="2">03SP1</strain>
    </source>
</reference>
<dbReference type="InterPro" id="IPR046528">
    <property type="entry name" value="DUF6593"/>
</dbReference>
<keyword evidence="3" id="KW-1185">Reference proteome</keyword>
<dbReference type="KEGG" id="more:E1B28_009278"/>
<gene>
    <name evidence="2" type="ORF">E1B28_009278</name>
</gene>
<feature type="domain" description="DUF6593" evidence="1">
    <location>
        <begin position="8"/>
        <end position="160"/>
    </location>
</feature>
<dbReference type="EMBL" id="CM032185">
    <property type="protein sequence ID" value="KAG7092977.1"/>
    <property type="molecule type" value="Genomic_DNA"/>
</dbReference>
<organism evidence="2 3">
    <name type="scientific">Marasmius oreades</name>
    <name type="common">fairy-ring Marasmius</name>
    <dbReference type="NCBI Taxonomy" id="181124"/>
    <lineage>
        <taxon>Eukaryota</taxon>
        <taxon>Fungi</taxon>
        <taxon>Dikarya</taxon>
        <taxon>Basidiomycota</taxon>
        <taxon>Agaricomycotina</taxon>
        <taxon>Agaricomycetes</taxon>
        <taxon>Agaricomycetidae</taxon>
        <taxon>Agaricales</taxon>
        <taxon>Marasmiineae</taxon>
        <taxon>Marasmiaceae</taxon>
        <taxon>Marasmius</taxon>
    </lineage>
</organism>
<dbReference type="AlphaFoldDB" id="A0A9P7S0Q9"/>
<sequence>MDLIFSKDSPRNATLSLPTGKPVYEISTPDRWFHHEQTALKKFQPGKSLPQDMGVIEIHSWNKSVVEVWGRSVLPKSAGVFKRGKIFTSSNGQQYTWKRKSRTAMLTDKLDNTMAVYDERRTNVFSRKAPSPAKLRITPAAVEIADEIVGTFLYFEEQERRARRSAAASSAGSSAAASTC</sequence>
<dbReference type="RefSeq" id="XP_043009447.1">
    <property type="nucleotide sequence ID" value="XM_043154157.1"/>
</dbReference>
<dbReference type="OrthoDB" id="3021178at2759"/>
<protein>
    <recommendedName>
        <fullName evidence="1">DUF6593 domain-containing protein</fullName>
    </recommendedName>
</protein>
<evidence type="ECO:0000259" key="1">
    <source>
        <dbReference type="Pfam" id="PF20236"/>
    </source>
</evidence>
<dbReference type="Pfam" id="PF20236">
    <property type="entry name" value="DUF6593"/>
    <property type="match status" value="1"/>
</dbReference>
<accession>A0A9P7S0Q9</accession>
<comment type="caution">
    <text evidence="2">The sequence shown here is derived from an EMBL/GenBank/DDBJ whole genome shotgun (WGS) entry which is preliminary data.</text>
</comment>
<name>A0A9P7S0Q9_9AGAR</name>
<dbReference type="GeneID" id="66078354"/>